<evidence type="ECO:0000256" key="1">
    <source>
        <dbReference type="ARBA" id="ARBA00001933"/>
    </source>
</evidence>
<accession>A0A369BZZ9</accession>
<dbReference type="RefSeq" id="WP_114280775.1">
    <property type="nucleotide sequence ID" value="NZ_QPJY01000010.1"/>
</dbReference>
<dbReference type="NCBIfam" id="TIGR01747">
    <property type="entry name" value="diampropi_NH3ly"/>
    <property type="match status" value="1"/>
</dbReference>
<dbReference type="SUPFAM" id="SSF53686">
    <property type="entry name" value="Tryptophan synthase beta subunit-like PLP-dependent enzymes"/>
    <property type="match status" value="1"/>
</dbReference>
<dbReference type="InterPro" id="IPR001926">
    <property type="entry name" value="TrpB-like_PALP"/>
</dbReference>
<dbReference type="PANTHER" id="PTHR42937">
    <property type="match status" value="1"/>
</dbReference>
<proteinExistence type="predicted"/>
<evidence type="ECO:0000259" key="3">
    <source>
        <dbReference type="Pfam" id="PF00291"/>
    </source>
</evidence>
<comment type="cofactor">
    <cofactor evidence="1">
        <name>pyridoxal 5'-phosphate</name>
        <dbReference type="ChEBI" id="CHEBI:597326"/>
    </cofactor>
</comment>
<comment type="caution">
    <text evidence="4">The sequence shown here is derived from an EMBL/GenBank/DDBJ whole genome shotgun (WGS) entry which is preliminary data.</text>
</comment>
<organism evidence="4 5">
    <name type="scientific">Thioalbus denitrificans</name>
    <dbReference type="NCBI Taxonomy" id="547122"/>
    <lineage>
        <taxon>Bacteria</taxon>
        <taxon>Pseudomonadati</taxon>
        <taxon>Pseudomonadota</taxon>
        <taxon>Gammaproteobacteria</taxon>
        <taxon>Chromatiales</taxon>
        <taxon>Ectothiorhodospiraceae</taxon>
        <taxon>Thioalbus</taxon>
    </lineage>
</organism>
<dbReference type="EMBL" id="QPJY01000010">
    <property type="protein sequence ID" value="RCX26358.1"/>
    <property type="molecule type" value="Genomic_DNA"/>
</dbReference>
<gene>
    <name evidence="4" type="ORF">DFQ59_11068</name>
</gene>
<dbReference type="Pfam" id="PF00291">
    <property type="entry name" value="PALP"/>
    <property type="match status" value="1"/>
</dbReference>
<dbReference type="AlphaFoldDB" id="A0A369BZZ9"/>
<dbReference type="PANTHER" id="PTHR42937:SF1">
    <property type="entry name" value="DIAMINOPROPIONATE AMMONIA-LYASE"/>
    <property type="match status" value="1"/>
</dbReference>
<evidence type="ECO:0000313" key="5">
    <source>
        <dbReference type="Proteomes" id="UP000252707"/>
    </source>
</evidence>
<dbReference type="GO" id="GO:0030170">
    <property type="term" value="F:pyridoxal phosphate binding"/>
    <property type="evidence" value="ECO:0007669"/>
    <property type="project" value="InterPro"/>
</dbReference>
<keyword evidence="5" id="KW-1185">Reference proteome</keyword>
<dbReference type="InterPro" id="IPR036052">
    <property type="entry name" value="TrpB-like_PALP_sf"/>
</dbReference>
<dbReference type="OrthoDB" id="34584at2"/>
<reference evidence="4 5" key="1">
    <citation type="submission" date="2018-07" db="EMBL/GenBank/DDBJ databases">
        <title>Genomic Encyclopedia of Type Strains, Phase IV (KMG-IV): sequencing the most valuable type-strain genomes for metagenomic binning, comparative biology and taxonomic classification.</title>
        <authorList>
            <person name="Goeker M."/>
        </authorList>
    </citation>
    <scope>NUCLEOTIDE SEQUENCE [LARGE SCALE GENOMIC DNA]</scope>
    <source>
        <strain evidence="4 5">DSM 26407</strain>
    </source>
</reference>
<feature type="domain" description="Tryptophan synthase beta chain-like PALP" evidence="3">
    <location>
        <begin position="48"/>
        <end position="382"/>
    </location>
</feature>
<dbReference type="InterPro" id="IPR010081">
    <property type="entry name" value="DiNH2opropionate_NH3_lyase"/>
</dbReference>
<keyword evidence="2" id="KW-0663">Pyridoxal phosphate</keyword>
<dbReference type="NCBIfam" id="NF006058">
    <property type="entry name" value="PRK08206.1"/>
    <property type="match status" value="1"/>
</dbReference>
<dbReference type="Proteomes" id="UP000252707">
    <property type="component" value="Unassembled WGS sequence"/>
</dbReference>
<dbReference type="GO" id="GO:0008838">
    <property type="term" value="F:diaminopropionate ammonia-lyase activity"/>
    <property type="evidence" value="ECO:0007669"/>
    <property type="project" value="InterPro"/>
</dbReference>
<evidence type="ECO:0000313" key="4">
    <source>
        <dbReference type="EMBL" id="RCX26358.1"/>
    </source>
</evidence>
<evidence type="ECO:0000256" key="2">
    <source>
        <dbReference type="ARBA" id="ARBA00022898"/>
    </source>
</evidence>
<keyword evidence="4" id="KW-0456">Lyase</keyword>
<name>A0A369BZZ9_9GAMM</name>
<sequence>MALISESWPVAHVANAHARPGAPIGPRQLAVLNAEAFSDAWREITSWPGYAPTPLRRLDGLAAAAGVGRLWYKDESGRFGLGSFKALGGAYAVLRLLTGELSRHGHAGVTAADLLAGRHREAVAEITVTCATDGNHGRSVAWGAQQFGCRCIIYIHATVSEARRDAIARYGAEVIRVAGTYDDAVRQAARDAEAEGRFVVSDTSYPGYTEVPRDVMQGYTVMVEEALRQLPADEPPTHIFIQGGVGGLAAAVCAHFWLRTGGQRPWLVVVEPDQAACLFESARAGEPTVVHGGLDTIMAGLACGEVSLLAWEVLDEGADDFLTVPDGAAEECMRLLADGVGGDAPVVAGESAVAGLAGTLLALARPELAAALGLGPGSRVLLFGSEGDTDPELYARIVGRSAAAVRRAA</sequence>
<dbReference type="Gene3D" id="3.40.50.1100">
    <property type="match status" value="3"/>
</dbReference>
<protein>
    <submittedName>
        <fullName evidence="4">Diaminopropionate ammonia-lyase</fullName>
    </submittedName>
</protein>